<gene>
    <name evidence="2" type="ORF">I7I53_05451</name>
</gene>
<proteinExistence type="predicted"/>
<dbReference type="EMBL" id="CP069106">
    <property type="protein sequence ID" value="QSS57059.1"/>
    <property type="molecule type" value="Genomic_DNA"/>
</dbReference>
<evidence type="ECO:0000313" key="3">
    <source>
        <dbReference type="Proteomes" id="UP000663419"/>
    </source>
</evidence>
<dbReference type="Proteomes" id="UP000663419">
    <property type="component" value="Chromosome 5"/>
</dbReference>
<accession>A0A8A1LSZ7</accession>
<dbReference type="AlphaFoldDB" id="A0A8A1LSZ7"/>
<evidence type="ECO:0000256" key="1">
    <source>
        <dbReference type="SAM" id="MobiDB-lite"/>
    </source>
</evidence>
<name>A0A8A1LSZ7_AJEC8</name>
<feature type="region of interest" description="Disordered" evidence="1">
    <location>
        <begin position="46"/>
        <end position="67"/>
    </location>
</feature>
<reference evidence="2" key="1">
    <citation type="submission" date="2021-01" db="EMBL/GenBank/DDBJ databases">
        <title>Chromosome-level genome assembly of a human fungal pathogen reveals clustering of transcriptionally co-regulated genes.</title>
        <authorList>
            <person name="Voorhies M."/>
            <person name="Cohen S."/>
            <person name="Shea T.P."/>
            <person name="Petrus S."/>
            <person name="Munoz J.F."/>
            <person name="Poplawski S."/>
            <person name="Goldman W.E."/>
            <person name="Michael T."/>
            <person name="Cuomo C.A."/>
            <person name="Sil A."/>
            <person name="Beyhan S."/>
        </authorList>
    </citation>
    <scope>NUCLEOTIDE SEQUENCE</scope>
    <source>
        <strain evidence="2">H88</strain>
    </source>
</reference>
<organism evidence="2 3">
    <name type="scientific">Ajellomyces capsulatus (strain H88)</name>
    <name type="common">Darling's disease fungus</name>
    <name type="synonym">Histoplasma capsulatum</name>
    <dbReference type="NCBI Taxonomy" id="544711"/>
    <lineage>
        <taxon>Eukaryota</taxon>
        <taxon>Fungi</taxon>
        <taxon>Dikarya</taxon>
        <taxon>Ascomycota</taxon>
        <taxon>Pezizomycotina</taxon>
        <taxon>Eurotiomycetes</taxon>
        <taxon>Eurotiomycetidae</taxon>
        <taxon>Onygenales</taxon>
        <taxon>Ajellomycetaceae</taxon>
        <taxon>Histoplasma</taxon>
    </lineage>
</organism>
<sequence length="67" mass="7790">MRRRRRFGVGGEELFPLYTWHRGPHRLHRKHLGNSRSAVGCGKRKLEMGPSKQHLGKEDARWGTTIV</sequence>
<evidence type="ECO:0000313" key="2">
    <source>
        <dbReference type="EMBL" id="QSS57059.1"/>
    </source>
</evidence>
<protein>
    <submittedName>
        <fullName evidence="2">Uncharacterized protein</fullName>
    </submittedName>
</protein>
<dbReference type="VEuPathDB" id="FungiDB:I7I53_05451"/>